<evidence type="ECO:0000313" key="4">
    <source>
        <dbReference type="Proteomes" id="UP000193648"/>
    </source>
</evidence>
<name>A0A1Y2G7Y9_9FUNG</name>
<dbReference type="Proteomes" id="UP000193648">
    <property type="component" value="Unassembled WGS sequence"/>
</dbReference>
<comment type="caution">
    <text evidence="3">The sequence shown here is derived from an EMBL/GenBank/DDBJ whole genome shotgun (WGS) entry which is preliminary data.</text>
</comment>
<evidence type="ECO:0000313" key="3">
    <source>
        <dbReference type="EMBL" id="ORZ01926.1"/>
    </source>
</evidence>
<organism evidence="3 4">
    <name type="scientific">Lobosporangium transversale</name>
    <dbReference type="NCBI Taxonomy" id="64571"/>
    <lineage>
        <taxon>Eukaryota</taxon>
        <taxon>Fungi</taxon>
        <taxon>Fungi incertae sedis</taxon>
        <taxon>Mucoromycota</taxon>
        <taxon>Mortierellomycotina</taxon>
        <taxon>Mortierellomycetes</taxon>
        <taxon>Mortierellales</taxon>
        <taxon>Mortierellaceae</taxon>
        <taxon>Lobosporangium</taxon>
    </lineage>
</organism>
<dbReference type="Gene3D" id="2.60.200.20">
    <property type="match status" value="1"/>
</dbReference>
<feature type="region of interest" description="Disordered" evidence="1">
    <location>
        <begin position="1"/>
        <end position="31"/>
    </location>
</feature>
<feature type="compositionally biased region" description="Polar residues" evidence="1">
    <location>
        <begin position="64"/>
        <end position="79"/>
    </location>
</feature>
<sequence length="235" mass="26043">MAETPKRRLLRRGMLQASPFGTPIKPFTITPGAGAATGIGATSVEQSSKQQSSSMANPFLATESNSTDELGSIHTSPMSRKSPRLSTFYPKDMPENALNGSNSLSRCPSTPKKMVGPMTPKSKTIIKMGIWGHVVGLKRLDETVYYRYPVDKSYCSFGRSKTNDIRVQIDGVSDMHCKLIRRDDGEVWLKDTSMEGTFLNDVLIHDTARPIQHNDVITIAGRKFSQHSDQNRPRL</sequence>
<dbReference type="SUPFAM" id="SSF49879">
    <property type="entry name" value="SMAD/FHA domain"/>
    <property type="match status" value="1"/>
</dbReference>
<dbReference type="InterPro" id="IPR000253">
    <property type="entry name" value="FHA_dom"/>
</dbReference>
<dbReference type="PROSITE" id="PS50006">
    <property type="entry name" value="FHA_DOMAIN"/>
    <property type="match status" value="1"/>
</dbReference>
<dbReference type="EMBL" id="MCFF01000062">
    <property type="protein sequence ID" value="ORZ01926.1"/>
    <property type="molecule type" value="Genomic_DNA"/>
</dbReference>
<keyword evidence="4" id="KW-1185">Reference proteome</keyword>
<feature type="region of interest" description="Disordered" evidence="1">
    <location>
        <begin position="97"/>
        <end position="119"/>
    </location>
</feature>
<feature type="compositionally biased region" description="Low complexity" evidence="1">
    <location>
        <begin position="38"/>
        <end position="54"/>
    </location>
</feature>
<dbReference type="CDD" id="cd22673">
    <property type="entry name" value="FHA_Ki67"/>
    <property type="match status" value="1"/>
</dbReference>
<dbReference type="InParanoid" id="A0A1Y2G7Y9"/>
<dbReference type="AlphaFoldDB" id="A0A1Y2G7Y9"/>
<dbReference type="OrthoDB" id="6288785at2759"/>
<dbReference type="RefSeq" id="XP_021876179.1">
    <property type="nucleotide sequence ID" value="XM_022019943.1"/>
</dbReference>
<evidence type="ECO:0000256" key="1">
    <source>
        <dbReference type="SAM" id="MobiDB-lite"/>
    </source>
</evidence>
<evidence type="ECO:0000259" key="2">
    <source>
        <dbReference type="PROSITE" id="PS50006"/>
    </source>
</evidence>
<dbReference type="SMART" id="SM00240">
    <property type="entry name" value="FHA"/>
    <property type="match status" value="1"/>
</dbReference>
<protein>
    <submittedName>
        <fullName evidence="3">SMAD/FHA domain-containing protein</fullName>
    </submittedName>
</protein>
<feature type="domain" description="FHA" evidence="2">
    <location>
        <begin position="155"/>
        <end position="204"/>
    </location>
</feature>
<gene>
    <name evidence="3" type="ORF">BCR41DRAFT_209080</name>
</gene>
<dbReference type="GeneID" id="33561787"/>
<feature type="region of interest" description="Disordered" evidence="1">
    <location>
        <begin position="64"/>
        <end position="85"/>
    </location>
</feature>
<dbReference type="Pfam" id="PF00498">
    <property type="entry name" value="FHA"/>
    <property type="match status" value="1"/>
</dbReference>
<dbReference type="InterPro" id="IPR008984">
    <property type="entry name" value="SMAD_FHA_dom_sf"/>
</dbReference>
<feature type="compositionally biased region" description="Polar residues" evidence="1">
    <location>
        <begin position="98"/>
        <end position="108"/>
    </location>
</feature>
<dbReference type="STRING" id="64571.A0A1Y2G7Y9"/>
<accession>A0A1Y2G7Y9</accession>
<reference evidence="3 4" key="1">
    <citation type="submission" date="2016-07" db="EMBL/GenBank/DDBJ databases">
        <title>Pervasive Adenine N6-methylation of Active Genes in Fungi.</title>
        <authorList>
            <consortium name="DOE Joint Genome Institute"/>
            <person name="Mondo S.J."/>
            <person name="Dannebaum R.O."/>
            <person name="Kuo R.C."/>
            <person name="Labutti K."/>
            <person name="Haridas S."/>
            <person name="Kuo A."/>
            <person name="Salamov A."/>
            <person name="Ahrendt S.R."/>
            <person name="Lipzen A."/>
            <person name="Sullivan W."/>
            <person name="Andreopoulos W.B."/>
            <person name="Clum A."/>
            <person name="Lindquist E."/>
            <person name="Daum C."/>
            <person name="Ramamoorthy G.K."/>
            <person name="Gryganskyi A."/>
            <person name="Culley D."/>
            <person name="Magnuson J.K."/>
            <person name="James T.Y."/>
            <person name="O'Malley M.A."/>
            <person name="Stajich J.E."/>
            <person name="Spatafora J.W."/>
            <person name="Visel A."/>
            <person name="Grigoriev I.V."/>
        </authorList>
    </citation>
    <scope>NUCLEOTIDE SEQUENCE [LARGE SCALE GENOMIC DNA]</scope>
    <source>
        <strain evidence="3 4">NRRL 3116</strain>
    </source>
</reference>
<proteinExistence type="predicted"/>
<feature type="region of interest" description="Disordered" evidence="1">
    <location>
        <begin position="38"/>
        <end position="57"/>
    </location>
</feature>